<comment type="caution">
    <text evidence="1">The sequence shown here is derived from an EMBL/GenBank/DDBJ whole genome shotgun (WGS) entry which is preliminary data.</text>
</comment>
<dbReference type="EMBL" id="BARS01012818">
    <property type="protein sequence ID" value="GAF90509.1"/>
    <property type="molecule type" value="Genomic_DNA"/>
</dbReference>
<accession>X0TBD4</accession>
<name>X0TBD4_9ZZZZ</name>
<dbReference type="AlphaFoldDB" id="X0TBD4"/>
<reference evidence="1" key="1">
    <citation type="journal article" date="2014" name="Front. Microbiol.">
        <title>High frequency of phylogenetically diverse reductive dehalogenase-homologous genes in deep subseafloor sedimentary metagenomes.</title>
        <authorList>
            <person name="Kawai M."/>
            <person name="Futagami T."/>
            <person name="Toyoda A."/>
            <person name="Takaki Y."/>
            <person name="Nishi S."/>
            <person name="Hori S."/>
            <person name="Arai W."/>
            <person name="Tsubouchi T."/>
            <person name="Morono Y."/>
            <person name="Uchiyama I."/>
            <person name="Ito T."/>
            <person name="Fujiyama A."/>
            <person name="Inagaki F."/>
            <person name="Takami H."/>
        </authorList>
    </citation>
    <scope>NUCLEOTIDE SEQUENCE</scope>
    <source>
        <strain evidence="1">Expedition CK06-06</strain>
    </source>
</reference>
<protein>
    <submittedName>
        <fullName evidence="1">Uncharacterized protein</fullName>
    </submittedName>
</protein>
<evidence type="ECO:0000313" key="1">
    <source>
        <dbReference type="EMBL" id="GAF90509.1"/>
    </source>
</evidence>
<proteinExistence type="predicted"/>
<gene>
    <name evidence="1" type="ORF">S01H1_22635</name>
</gene>
<organism evidence="1">
    <name type="scientific">marine sediment metagenome</name>
    <dbReference type="NCBI Taxonomy" id="412755"/>
    <lineage>
        <taxon>unclassified sequences</taxon>
        <taxon>metagenomes</taxon>
        <taxon>ecological metagenomes</taxon>
    </lineage>
</organism>
<sequence length="85" mass="9640">MAQFGLKSRTSARRWYVAKCLGKDARNKRIWRLYSLSNPGMDGTPLGDFDRLTKIGAMLSRRGNVETHRDGQQTVAFHVSSRAEI</sequence>